<gene>
    <name evidence="1" type="ORF">GR183_05550</name>
</gene>
<keyword evidence="2" id="KW-1185">Reference proteome</keyword>
<organism evidence="1 2">
    <name type="scientific">Stappia sediminis</name>
    <dbReference type="NCBI Taxonomy" id="2692190"/>
    <lineage>
        <taxon>Bacteria</taxon>
        <taxon>Pseudomonadati</taxon>
        <taxon>Pseudomonadota</taxon>
        <taxon>Alphaproteobacteria</taxon>
        <taxon>Hyphomicrobiales</taxon>
        <taxon>Stappiaceae</taxon>
        <taxon>Stappia</taxon>
    </lineage>
</organism>
<sequence>MRFAMAGICALYLLVWPECSHSTNLEPAVRIEVAGGVETVFDWSKEACENSHVPDTPARAFRKSDGTVALIASHNDNRFFTGPSLEALQPDCSIVFEASRSAELAEFDDLSWMSGLYTPDGETIYVLAHTELRGHRSPGLCPAGRYGPCLLNTVTGLVSRDGGKTFKPQGGGPAVVATLPYPYPTDRPRRVGYANPTNIIELDGWHYAAMFADRYRAQKRGVCIIRTRTLEDPASWRAWDGSGFNARFVNPFEGLVEDPEAHVCEPVSSKYLVRMIGGLSLHEETGTVVAVFGDRRKGKDGERISGFYVSTSRDMINWSEPRLIMRYALLWEDDCSKPKSYFYPSLLDPDSETRNFDHADGAAYLYFVRYNLESCKVTWDRDLVRVPVRVVTAR</sequence>
<dbReference type="SUPFAM" id="SSF50939">
    <property type="entry name" value="Sialidases"/>
    <property type="match status" value="1"/>
</dbReference>
<name>A0A7X3LSN4_9HYPH</name>
<dbReference type="EMBL" id="WUMV01000002">
    <property type="protein sequence ID" value="MXN64361.1"/>
    <property type="molecule type" value="Genomic_DNA"/>
</dbReference>
<protein>
    <recommendedName>
        <fullName evidence="3">DUF4185 domain-containing protein</fullName>
    </recommendedName>
</protein>
<dbReference type="InterPro" id="IPR036278">
    <property type="entry name" value="Sialidase_sf"/>
</dbReference>
<evidence type="ECO:0000313" key="2">
    <source>
        <dbReference type="Proteomes" id="UP000433101"/>
    </source>
</evidence>
<dbReference type="AlphaFoldDB" id="A0A7X3LSN4"/>
<accession>A0A7X3LSN4</accession>
<dbReference type="RefSeq" id="WP_160774589.1">
    <property type="nucleotide sequence ID" value="NZ_WUMV01000002.1"/>
</dbReference>
<evidence type="ECO:0008006" key="3">
    <source>
        <dbReference type="Google" id="ProtNLM"/>
    </source>
</evidence>
<reference evidence="1 2" key="1">
    <citation type="submission" date="2019-12" db="EMBL/GenBank/DDBJ databases">
        <authorList>
            <person name="Li M."/>
        </authorList>
    </citation>
    <scope>NUCLEOTIDE SEQUENCE [LARGE SCALE GENOMIC DNA]</scope>
    <source>
        <strain evidence="1 2">GBMRC 2046</strain>
    </source>
</reference>
<evidence type="ECO:0000313" key="1">
    <source>
        <dbReference type="EMBL" id="MXN64361.1"/>
    </source>
</evidence>
<dbReference type="Proteomes" id="UP000433101">
    <property type="component" value="Unassembled WGS sequence"/>
</dbReference>
<proteinExistence type="predicted"/>
<comment type="caution">
    <text evidence="1">The sequence shown here is derived from an EMBL/GenBank/DDBJ whole genome shotgun (WGS) entry which is preliminary data.</text>
</comment>